<dbReference type="SUPFAM" id="SSF142764">
    <property type="entry name" value="YgbK-like"/>
    <property type="match status" value="1"/>
</dbReference>
<sequence>MSNLAIIADDLTGANDSGVQLARHGLQTAVLFDLTSTPIHHYAAIVVDTDSRSIASAAAYQRVRQMTQQLLSAQFTTIFKKIDSTMRGNIGAELDALYDVLQPDFMMIAPSYPQNERIVKQSVHYVANIPLAESAAAQDPKTPVTCSHLPSLLQQQTSKSIGTITLDDLHLGSQHIATILNQYNKQNTPYIIIDATNDSHLQSILTICKKLPYRFVWAGSAGIANHLPDFYNIPAKSIVPNIQHQSRPSLTIIGSIHQQTRDQLEQLIKQPNIITIPLTSYKVVADQHTAQQEIANVYDQVYEQALKGHDIVIYSTGTPADVTLARQVGEQSNLSFTETSNKIVEALGNVGAKLLQTKLFGSFILSGGDTAKQLCKYAQIDGFELIDELESGVPIGRFINSSSQEYVITKSGGFGSNQILVQAIKTLRGERY</sequence>
<reference evidence="10" key="1">
    <citation type="journal article" date="2019" name="Int. J. Syst. Evol. Microbiol.">
        <title>The Global Catalogue of Microorganisms (GCM) 10K type strain sequencing project: providing services to taxonomists for standard genome sequencing and annotation.</title>
        <authorList>
            <consortium name="The Broad Institute Genomics Platform"/>
            <consortium name="The Broad Institute Genome Sequencing Center for Infectious Disease"/>
            <person name="Wu L."/>
            <person name="Ma J."/>
        </authorList>
    </citation>
    <scope>NUCLEOTIDE SEQUENCE [LARGE SCALE GENOMIC DNA]</scope>
    <source>
        <strain evidence="10">GH52</strain>
    </source>
</reference>
<dbReference type="EC" id="2.7.1.-" evidence="9"/>
<keyword evidence="3" id="KW-0547">Nucleotide-binding</keyword>
<evidence type="ECO:0000313" key="9">
    <source>
        <dbReference type="EMBL" id="MFD2117445.1"/>
    </source>
</evidence>
<evidence type="ECO:0000259" key="7">
    <source>
        <dbReference type="Pfam" id="PF07005"/>
    </source>
</evidence>
<evidence type="ECO:0000259" key="8">
    <source>
        <dbReference type="Pfam" id="PF17042"/>
    </source>
</evidence>
<gene>
    <name evidence="9" type="ORF">ACFSJH_17075</name>
</gene>
<protein>
    <submittedName>
        <fullName evidence="9">Four-carbon acid sugar kinase family protein</fullName>
        <ecNumber evidence="9">2.7.1.-</ecNumber>
    </submittedName>
</protein>
<dbReference type="RefSeq" id="WP_377774625.1">
    <property type="nucleotide sequence ID" value="NZ_JBHUHO010000040.1"/>
</dbReference>
<proteinExistence type="inferred from homology"/>
<keyword evidence="6" id="KW-0119">Carbohydrate metabolism</keyword>
<dbReference type="Gene3D" id="3.40.50.10840">
    <property type="entry name" value="Putative sugar-binding, N-terminal domain"/>
    <property type="match status" value="1"/>
</dbReference>
<dbReference type="Pfam" id="PF17042">
    <property type="entry name" value="NBD_C"/>
    <property type="match status" value="1"/>
</dbReference>
<dbReference type="EMBL" id="JBHUHO010000040">
    <property type="protein sequence ID" value="MFD2117445.1"/>
    <property type="molecule type" value="Genomic_DNA"/>
</dbReference>
<keyword evidence="4 9" id="KW-0418">Kinase</keyword>
<comment type="caution">
    <text evidence="9">The sequence shown here is derived from an EMBL/GenBank/DDBJ whole genome shotgun (WGS) entry which is preliminary data.</text>
</comment>
<dbReference type="InterPro" id="IPR031475">
    <property type="entry name" value="NBD_C"/>
</dbReference>
<dbReference type="Gene3D" id="3.40.980.20">
    <property type="entry name" value="Four-carbon acid sugar kinase, nucleotide binding domain"/>
    <property type="match status" value="1"/>
</dbReference>
<evidence type="ECO:0000256" key="2">
    <source>
        <dbReference type="ARBA" id="ARBA00022679"/>
    </source>
</evidence>
<dbReference type="Proteomes" id="UP001597362">
    <property type="component" value="Unassembled WGS sequence"/>
</dbReference>
<evidence type="ECO:0000256" key="6">
    <source>
        <dbReference type="ARBA" id="ARBA00023277"/>
    </source>
</evidence>
<organism evidence="9 10">
    <name type="scientific">Paenibacillus yanchengensis</name>
    <dbReference type="NCBI Taxonomy" id="2035833"/>
    <lineage>
        <taxon>Bacteria</taxon>
        <taxon>Bacillati</taxon>
        <taxon>Bacillota</taxon>
        <taxon>Bacilli</taxon>
        <taxon>Bacillales</taxon>
        <taxon>Paenibacillaceae</taxon>
        <taxon>Paenibacillus</taxon>
    </lineage>
</organism>
<evidence type="ECO:0000256" key="3">
    <source>
        <dbReference type="ARBA" id="ARBA00022741"/>
    </source>
</evidence>
<keyword evidence="10" id="KW-1185">Reference proteome</keyword>
<dbReference type="InterPro" id="IPR037051">
    <property type="entry name" value="4-carb_acid_sugar_kinase_N_sf"/>
</dbReference>
<comment type="similarity">
    <text evidence="1">Belongs to the four-carbon acid sugar kinase family.</text>
</comment>
<evidence type="ECO:0000256" key="4">
    <source>
        <dbReference type="ARBA" id="ARBA00022777"/>
    </source>
</evidence>
<evidence type="ECO:0000256" key="1">
    <source>
        <dbReference type="ARBA" id="ARBA00005715"/>
    </source>
</evidence>
<keyword evidence="2 9" id="KW-0808">Transferase</keyword>
<dbReference type="InterPro" id="IPR042213">
    <property type="entry name" value="NBD_C_sf"/>
</dbReference>
<evidence type="ECO:0000313" key="10">
    <source>
        <dbReference type="Proteomes" id="UP001597362"/>
    </source>
</evidence>
<name>A0ABW4YP00_9BACL</name>
<feature type="domain" description="Four-carbon acid sugar kinase N-terminal" evidence="7">
    <location>
        <begin position="4"/>
        <end position="227"/>
    </location>
</feature>
<accession>A0ABW4YP00</accession>
<evidence type="ECO:0000256" key="5">
    <source>
        <dbReference type="ARBA" id="ARBA00022840"/>
    </source>
</evidence>
<dbReference type="InterPro" id="IPR010737">
    <property type="entry name" value="4-carb_acid_sugar_kinase_N"/>
</dbReference>
<feature type="domain" description="Four-carbon acid sugar kinase nucleotide binding" evidence="8">
    <location>
        <begin position="250"/>
        <end position="420"/>
    </location>
</feature>
<dbReference type="GO" id="GO:0016301">
    <property type="term" value="F:kinase activity"/>
    <property type="evidence" value="ECO:0007669"/>
    <property type="project" value="UniProtKB-KW"/>
</dbReference>
<dbReference type="Pfam" id="PF07005">
    <property type="entry name" value="SBD_N"/>
    <property type="match status" value="1"/>
</dbReference>
<keyword evidence="5" id="KW-0067">ATP-binding</keyword>